<keyword evidence="2" id="KW-1185">Reference proteome</keyword>
<dbReference type="EMBL" id="BAABME010024927">
    <property type="protein sequence ID" value="GAA0171160.1"/>
    <property type="molecule type" value="Genomic_DNA"/>
</dbReference>
<proteinExistence type="predicted"/>
<dbReference type="InterPro" id="IPR043128">
    <property type="entry name" value="Rev_trsase/Diguanyl_cyclase"/>
</dbReference>
<organism evidence="1 2">
    <name type="scientific">Lithospermum erythrorhizon</name>
    <name type="common">Purple gromwell</name>
    <name type="synonym">Lithospermum officinale var. erythrorhizon</name>
    <dbReference type="NCBI Taxonomy" id="34254"/>
    <lineage>
        <taxon>Eukaryota</taxon>
        <taxon>Viridiplantae</taxon>
        <taxon>Streptophyta</taxon>
        <taxon>Embryophyta</taxon>
        <taxon>Tracheophyta</taxon>
        <taxon>Spermatophyta</taxon>
        <taxon>Magnoliopsida</taxon>
        <taxon>eudicotyledons</taxon>
        <taxon>Gunneridae</taxon>
        <taxon>Pentapetalae</taxon>
        <taxon>asterids</taxon>
        <taxon>lamiids</taxon>
        <taxon>Boraginales</taxon>
        <taxon>Boraginaceae</taxon>
        <taxon>Boraginoideae</taxon>
        <taxon>Lithospermeae</taxon>
        <taxon>Lithospermum</taxon>
    </lineage>
</organism>
<accession>A0AAV3R490</accession>
<dbReference type="AlphaFoldDB" id="A0AAV3R490"/>
<dbReference type="InterPro" id="IPR053134">
    <property type="entry name" value="RNA-dir_DNA_polymerase"/>
</dbReference>
<reference evidence="1 2" key="1">
    <citation type="submission" date="2024-01" db="EMBL/GenBank/DDBJ databases">
        <title>The complete chloroplast genome sequence of Lithospermum erythrorhizon: insights into the phylogenetic relationship among Boraginaceae species and the maternal lineages of purple gromwells.</title>
        <authorList>
            <person name="Okada T."/>
            <person name="Watanabe K."/>
        </authorList>
    </citation>
    <scope>NUCLEOTIDE SEQUENCE [LARGE SCALE GENOMIC DNA]</scope>
</reference>
<protein>
    <submittedName>
        <fullName evidence="1">Uncharacterized protein</fullName>
    </submittedName>
</protein>
<name>A0AAV3R490_LITER</name>
<comment type="caution">
    <text evidence="1">The sequence shown here is derived from an EMBL/GenBank/DDBJ whole genome shotgun (WGS) entry which is preliminary data.</text>
</comment>
<evidence type="ECO:0000313" key="2">
    <source>
        <dbReference type="Proteomes" id="UP001454036"/>
    </source>
</evidence>
<dbReference type="Proteomes" id="UP001454036">
    <property type="component" value="Unassembled WGS sequence"/>
</dbReference>
<dbReference type="Gene3D" id="3.30.70.270">
    <property type="match status" value="1"/>
</dbReference>
<dbReference type="InterPro" id="IPR043502">
    <property type="entry name" value="DNA/RNA_pol_sf"/>
</dbReference>
<dbReference type="PANTHER" id="PTHR24559:SF430">
    <property type="entry name" value="RNA-DIRECTED DNA POLYMERASE"/>
    <property type="match status" value="1"/>
</dbReference>
<dbReference type="SUPFAM" id="SSF56672">
    <property type="entry name" value="DNA/RNA polymerases"/>
    <property type="match status" value="1"/>
</dbReference>
<dbReference type="Gene3D" id="3.10.10.10">
    <property type="entry name" value="HIV Type 1 Reverse Transcriptase, subunit A, domain 1"/>
    <property type="match status" value="1"/>
</dbReference>
<sequence>MFPVDEENTAFITEYGLYYWRVMLFGLNNAGATYQRMSKTRADHMGNFRETINRQREILLKVKPEKYLFGIISRKILGT</sequence>
<gene>
    <name evidence="1" type="ORF">LIER_41095</name>
</gene>
<dbReference type="PANTHER" id="PTHR24559">
    <property type="entry name" value="TRANSPOSON TY3-I GAG-POL POLYPROTEIN"/>
    <property type="match status" value="1"/>
</dbReference>
<evidence type="ECO:0000313" key="1">
    <source>
        <dbReference type="EMBL" id="GAA0171160.1"/>
    </source>
</evidence>